<dbReference type="InterPro" id="IPR036259">
    <property type="entry name" value="MFS_trans_sf"/>
</dbReference>
<dbReference type="Gene3D" id="1.20.1250.20">
    <property type="entry name" value="MFS general substrate transporter like domains"/>
    <property type="match status" value="2"/>
</dbReference>
<name>A0A5K1JSY7_9APHY</name>
<keyword evidence="3 6" id="KW-0812">Transmembrane</keyword>
<evidence type="ECO:0000256" key="4">
    <source>
        <dbReference type="ARBA" id="ARBA00022989"/>
    </source>
</evidence>
<gene>
    <name evidence="7" type="primary">C0NFK7</name>
</gene>
<protein>
    <submittedName>
        <fullName evidence="7">Mixed-linked glucanase</fullName>
    </submittedName>
</protein>
<evidence type="ECO:0000256" key="1">
    <source>
        <dbReference type="ARBA" id="ARBA00004141"/>
    </source>
</evidence>
<sequence>MAGTPVTHASKLDTKCSVEVVETEKASPITQETAVLVVGFEEPGVNDPRKWSRWYKKMISVLITCCVCTMITGTGIQASYAEEIQAAFGFNSVVLQLLVCRSTIWLCVSPLFWGALSDKYGRKPTLAMSLLLFTVFSVGATLSRDAASLLFFKILAGFCGAGSPPIFMAALSDIWEHPSRDRGIAFTVYSITLPSTAEFLASFFGPSDWRGPGWMYIICVRVLHLHCSHNLPKLLRDYAKRMRLKTQDGRYLAPSEVPARGMALVHPPSPVQTIWAAPRAALDGNLSPSDGYFQVLMASLQIGYAAFPAAFENYPHSDGAVILVGSGNFLVTIGQLVSTLVYVLVIHPHVYLRWGRAYAPDRSPPETRIQLAIWGSIMLTVSFVWSGATLTPNISGWVPIVGSLMMGLSSVQIVLVMFNYVMDLYERYAGSSLAWCIVAMSIFQSVFPLFSDRMMQVLTPRWAMFVAGAGVLITIPFIWLLKRYGRVLREHSRYIQ</sequence>
<dbReference type="Pfam" id="PF07690">
    <property type="entry name" value="MFS_1"/>
    <property type="match status" value="1"/>
</dbReference>
<dbReference type="PANTHER" id="PTHR23502:SF132">
    <property type="entry name" value="POLYAMINE TRANSPORTER 2-RELATED"/>
    <property type="match status" value="1"/>
</dbReference>
<evidence type="ECO:0000256" key="2">
    <source>
        <dbReference type="ARBA" id="ARBA00022448"/>
    </source>
</evidence>
<feature type="transmembrane region" description="Helical" evidence="6">
    <location>
        <begin position="371"/>
        <end position="390"/>
    </location>
</feature>
<comment type="subcellular location">
    <subcellularLocation>
        <location evidence="1">Membrane</location>
        <topology evidence="1">Multi-pass membrane protein</topology>
    </subcellularLocation>
</comment>
<organism evidence="7">
    <name type="scientific">Ganoderma boninense</name>
    <dbReference type="NCBI Taxonomy" id="34458"/>
    <lineage>
        <taxon>Eukaryota</taxon>
        <taxon>Fungi</taxon>
        <taxon>Dikarya</taxon>
        <taxon>Basidiomycota</taxon>
        <taxon>Agaricomycotina</taxon>
        <taxon>Agaricomycetes</taxon>
        <taxon>Polyporales</taxon>
        <taxon>Polyporaceae</taxon>
        <taxon>Ganoderma</taxon>
    </lineage>
</organism>
<feature type="transmembrane region" description="Helical" evidence="6">
    <location>
        <begin position="396"/>
        <end position="421"/>
    </location>
</feature>
<feature type="transmembrane region" description="Helical" evidence="6">
    <location>
        <begin position="462"/>
        <end position="481"/>
    </location>
</feature>
<feature type="transmembrane region" description="Helical" evidence="6">
    <location>
        <begin position="329"/>
        <end position="350"/>
    </location>
</feature>
<dbReference type="GO" id="GO:0005886">
    <property type="term" value="C:plasma membrane"/>
    <property type="evidence" value="ECO:0007669"/>
    <property type="project" value="TreeGrafter"/>
</dbReference>
<evidence type="ECO:0000256" key="6">
    <source>
        <dbReference type="SAM" id="Phobius"/>
    </source>
</evidence>
<dbReference type="GO" id="GO:0022857">
    <property type="term" value="F:transmembrane transporter activity"/>
    <property type="evidence" value="ECO:0007669"/>
    <property type="project" value="InterPro"/>
</dbReference>
<feature type="transmembrane region" description="Helical" evidence="6">
    <location>
        <begin position="433"/>
        <end position="450"/>
    </location>
</feature>
<keyword evidence="2" id="KW-0813">Transport</keyword>
<evidence type="ECO:0000313" key="7">
    <source>
        <dbReference type="EMBL" id="VWO94708.1"/>
    </source>
</evidence>
<accession>A0A5K1JSY7</accession>
<evidence type="ECO:0000256" key="5">
    <source>
        <dbReference type="ARBA" id="ARBA00023136"/>
    </source>
</evidence>
<dbReference type="EMBL" id="LR724166">
    <property type="protein sequence ID" value="VWO94708.1"/>
    <property type="molecule type" value="Genomic_DNA"/>
</dbReference>
<feature type="transmembrane region" description="Helical" evidence="6">
    <location>
        <begin position="149"/>
        <end position="171"/>
    </location>
</feature>
<dbReference type="InterPro" id="IPR011701">
    <property type="entry name" value="MFS"/>
</dbReference>
<proteinExistence type="predicted"/>
<reference evidence="7" key="1">
    <citation type="submission" date="2019-10" db="EMBL/GenBank/DDBJ databases">
        <authorList>
            <person name="Nor Muhammad N."/>
        </authorList>
    </citation>
    <scope>NUCLEOTIDE SEQUENCE</scope>
</reference>
<dbReference type="AlphaFoldDB" id="A0A5K1JSY7"/>
<dbReference type="SUPFAM" id="SSF103473">
    <property type="entry name" value="MFS general substrate transporter"/>
    <property type="match status" value="1"/>
</dbReference>
<dbReference type="PANTHER" id="PTHR23502">
    <property type="entry name" value="MAJOR FACILITATOR SUPERFAMILY"/>
    <property type="match status" value="1"/>
</dbReference>
<keyword evidence="5 6" id="KW-0472">Membrane</keyword>
<feature type="transmembrane region" description="Helical" evidence="6">
    <location>
        <begin position="59"/>
        <end position="81"/>
    </location>
</feature>
<keyword evidence="4 6" id="KW-1133">Transmembrane helix</keyword>
<feature type="transmembrane region" description="Helical" evidence="6">
    <location>
        <begin position="125"/>
        <end position="143"/>
    </location>
</feature>
<evidence type="ECO:0000256" key="3">
    <source>
        <dbReference type="ARBA" id="ARBA00022692"/>
    </source>
</evidence>